<evidence type="ECO:0000313" key="10">
    <source>
        <dbReference type="EMBL" id="MBB4919000.1"/>
    </source>
</evidence>
<evidence type="ECO:0000256" key="8">
    <source>
        <dbReference type="ARBA" id="ARBA00023136"/>
    </source>
</evidence>
<sequence>MTAREEAHLTNAQQVADLIELQIPEIVRTYEANLRSAGNSLVYNSVSLGQALTNAQRIMADVIGSLRAGQVEVDNSYKLLAWNIGTTRAVDGVHPRESIQASSVFFHTALSVVFTCLTPDPQSLETLRLISLALERSIALRIRDAVAAYTGLLLNRVHEAQLSERRRIARDLHDRVGHGMSVTHRQLELYTLYQETQPDRAAVKLANAQQAIRESMHHLRAVTSDLYTREPLKSLEKALLNELESVDVNETAVRLWVNGDETWVPPEVLDEVFLIIREGIRNALRHAKASLLLVNVEITPDELQASVEDDGIGLPSERPAKAGVGLFSMCERAELLGGRLLVNSWLGSSTRVDLSVPLKGRPLDDSPRKQGS</sequence>
<dbReference type="InterPro" id="IPR036890">
    <property type="entry name" value="HATPase_C_sf"/>
</dbReference>
<dbReference type="SUPFAM" id="SSF55874">
    <property type="entry name" value="ATPase domain of HSP90 chaperone/DNA topoisomerase II/histidine kinase"/>
    <property type="match status" value="1"/>
</dbReference>
<evidence type="ECO:0000256" key="7">
    <source>
        <dbReference type="ARBA" id="ARBA00023012"/>
    </source>
</evidence>
<dbReference type="Proteomes" id="UP000552644">
    <property type="component" value="Unassembled WGS sequence"/>
</dbReference>
<keyword evidence="11" id="KW-1185">Reference proteome</keyword>
<dbReference type="InterPro" id="IPR011712">
    <property type="entry name" value="Sig_transdc_His_kin_sub3_dim/P"/>
</dbReference>
<proteinExistence type="predicted"/>
<protein>
    <submittedName>
        <fullName evidence="10">Signal transduction histidine kinase</fullName>
    </submittedName>
</protein>
<keyword evidence="3" id="KW-0808">Transferase</keyword>
<dbReference type="RefSeq" id="WP_184720779.1">
    <property type="nucleotide sequence ID" value="NZ_JACHJP010000008.1"/>
</dbReference>
<evidence type="ECO:0000256" key="3">
    <source>
        <dbReference type="ARBA" id="ARBA00022679"/>
    </source>
</evidence>
<dbReference type="GO" id="GO:0046983">
    <property type="term" value="F:protein dimerization activity"/>
    <property type="evidence" value="ECO:0007669"/>
    <property type="project" value="InterPro"/>
</dbReference>
<dbReference type="Pfam" id="PF02518">
    <property type="entry name" value="HATPase_c"/>
    <property type="match status" value="1"/>
</dbReference>
<reference evidence="10 11" key="1">
    <citation type="submission" date="2020-08" db="EMBL/GenBank/DDBJ databases">
        <title>Genomic Encyclopedia of Type Strains, Phase III (KMG-III): the genomes of soil and plant-associated and newly described type strains.</title>
        <authorList>
            <person name="Whitman W."/>
        </authorList>
    </citation>
    <scope>NUCLEOTIDE SEQUENCE [LARGE SCALE GENOMIC DNA]</scope>
    <source>
        <strain evidence="10 11">CECT 8840</strain>
    </source>
</reference>
<evidence type="ECO:0000256" key="6">
    <source>
        <dbReference type="ARBA" id="ARBA00022989"/>
    </source>
</evidence>
<dbReference type="PROSITE" id="PS50109">
    <property type="entry name" value="HIS_KIN"/>
    <property type="match status" value="1"/>
</dbReference>
<keyword evidence="7" id="KW-0902">Two-component regulatory system</keyword>
<name>A0A7W7QSJ4_9ACTN</name>
<evidence type="ECO:0000313" key="11">
    <source>
        <dbReference type="Proteomes" id="UP000552644"/>
    </source>
</evidence>
<accession>A0A7W7QSJ4</accession>
<dbReference type="PANTHER" id="PTHR24421:SF37">
    <property type="entry name" value="SENSOR HISTIDINE KINASE NARS"/>
    <property type="match status" value="1"/>
</dbReference>
<evidence type="ECO:0000256" key="2">
    <source>
        <dbReference type="ARBA" id="ARBA00022475"/>
    </source>
</evidence>
<evidence type="ECO:0000259" key="9">
    <source>
        <dbReference type="PROSITE" id="PS50109"/>
    </source>
</evidence>
<dbReference type="CDD" id="cd16917">
    <property type="entry name" value="HATPase_UhpB-NarQ-NarX-like"/>
    <property type="match status" value="1"/>
</dbReference>
<dbReference type="GO" id="GO:0000155">
    <property type="term" value="F:phosphorelay sensor kinase activity"/>
    <property type="evidence" value="ECO:0007669"/>
    <property type="project" value="InterPro"/>
</dbReference>
<dbReference type="InterPro" id="IPR003594">
    <property type="entry name" value="HATPase_dom"/>
</dbReference>
<dbReference type="Pfam" id="PF07730">
    <property type="entry name" value="HisKA_3"/>
    <property type="match status" value="1"/>
</dbReference>
<evidence type="ECO:0000256" key="1">
    <source>
        <dbReference type="ARBA" id="ARBA00004651"/>
    </source>
</evidence>
<dbReference type="Gene3D" id="1.20.5.1930">
    <property type="match status" value="1"/>
</dbReference>
<keyword evidence="6" id="KW-1133">Transmembrane helix</keyword>
<keyword evidence="2" id="KW-1003">Cell membrane</keyword>
<keyword evidence="8" id="KW-0472">Membrane</keyword>
<dbReference type="SMART" id="SM00387">
    <property type="entry name" value="HATPase_c"/>
    <property type="match status" value="1"/>
</dbReference>
<keyword evidence="4" id="KW-0812">Transmembrane</keyword>
<organism evidence="10 11">
    <name type="scientific">Streptosporangium saharense</name>
    <dbReference type="NCBI Taxonomy" id="1706840"/>
    <lineage>
        <taxon>Bacteria</taxon>
        <taxon>Bacillati</taxon>
        <taxon>Actinomycetota</taxon>
        <taxon>Actinomycetes</taxon>
        <taxon>Streptosporangiales</taxon>
        <taxon>Streptosporangiaceae</taxon>
        <taxon>Streptosporangium</taxon>
    </lineage>
</organism>
<dbReference type="AlphaFoldDB" id="A0A7W7QSJ4"/>
<dbReference type="InterPro" id="IPR050482">
    <property type="entry name" value="Sensor_HK_TwoCompSys"/>
</dbReference>
<dbReference type="GO" id="GO:0005886">
    <property type="term" value="C:plasma membrane"/>
    <property type="evidence" value="ECO:0007669"/>
    <property type="project" value="UniProtKB-SubCell"/>
</dbReference>
<gene>
    <name evidence="10" type="ORF">FHS44_006136</name>
</gene>
<keyword evidence="5 10" id="KW-0418">Kinase</keyword>
<feature type="domain" description="Histidine kinase" evidence="9">
    <location>
        <begin position="275"/>
        <end position="360"/>
    </location>
</feature>
<comment type="caution">
    <text evidence="10">The sequence shown here is derived from an EMBL/GenBank/DDBJ whole genome shotgun (WGS) entry which is preliminary data.</text>
</comment>
<dbReference type="InterPro" id="IPR005467">
    <property type="entry name" value="His_kinase_dom"/>
</dbReference>
<dbReference type="Gene3D" id="3.30.565.10">
    <property type="entry name" value="Histidine kinase-like ATPase, C-terminal domain"/>
    <property type="match status" value="1"/>
</dbReference>
<evidence type="ECO:0000256" key="4">
    <source>
        <dbReference type="ARBA" id="ARBA00022692"/>
    </source>
</evidence>
<evidence type="ECO:0000256" key="5">
    <source>
        <dbReference type="ARBA" id="ARBA00022777"/>
    </source>
</evidence>
<dbReference type="PANTHER" id="PTHR24421">
    <property type="entry name" value="NITRATE/NITRITE SENSOR PROTEIN NARX-RELATED"/>
    <property type="match status" value="1"/>
</dbReference>
<comment type="subcellular location">
    <subcellularLocation>
        <location evidence="1">Cell membrane</location>
        <topology evidence="1">Multi-pass membrane protein</topology>
    </subcellularLocation>
</comment>
<dbReference type="EMBL" id="JACHJP010000008">
    <property type="protein sequence ID" value="MBB4919000.1"/>
    <property type="molecule type" value="Genomic_DNA"/>
</dbReference>